<dbReference type="GO" id="GO:0006729">
    <property type="term" value="P:tetrahydrobiopterin biosynthetic process"/>
    <property type="evidence" value="ECO:0007669"/>
    <property type="project" value="TreeGrafter"/>
</dbReference>
<evidence type="ECO:0000313" key="11">
    <source>
        <dbReference type="Proteomes" id="UP000247409"/>
    </source>
</evidence>
<feature type="domain" description="GTP cyclohydrolase I" evidence="9">
    <location>
        <begin position="60"/>
        <end position="235"/>
    </location>
</feature>
<dbReference type="Proteomes" id="UP000247409">
    <property type="component" value="Unassembled WGS sequence"/>
</dbReference>
<dbReference type="AlphaFoldDB" id="A0A2V3IGF1"/>
<dbReference type="UniPathway" id="UPA00848">
    <property type="reaction ID" value="UER00151"/>
</dbReference>
<feature type="region of interest" description="Disordered" evidence="8">
    <location>
        <begin position="1"/>
        <end position="58"/>
    </location>
</feature>
<dbReference type="GO" id="GO:0008270">
    <property type="term" value="F:zinc ion binding"/>
    <property type="evidence" value="ECO:0007669"/>
    <property type="project" value="TreeGrafter"/>
</dbReference>
<evidence type="ECO:0000259" key="9">
    <source>
        <dbReference type="Pfam" id="PF01227"/>
    </source>
</evidence>
<proteinExistence type="inferred from homology"/>
<evidence type="ECO:0000256" key="4">
    <source>
        <dbReference type="ARBA" id="ARBA00012715"/>
    </source>
</evidence>
<organism evidence="10 11">
    <name type="scientific">Gracilariopsis chorda</name>
    <dbReference type="NCBI Taxonomy" id="448386"/>
    <lineage>
        <taxon>Eukaryota</taxon>
        <taxon>Rhodophyta</taxon>
        <taxon>Florideophyceae</taxon>
        <taxon>Rhodymeniophycidae</taxon>
        <taxon>Gracilariales</taxon>
        <taxon>Gracilariaceae</taxon>
        <taxon>Gracilariopsis</taxon>
    </lineage>
</organism>
<dbReference type="GO" id="GO:0005525">
    <property type="term" value="F:GTP binding"/>
    <property type="evidence" value="ECO:0007669"/>
    <property type="project" value="TreeGrafter"/>
</dbReference>
<evidence type="ECO:0000256" key="5">
    <source>
        <dbReference type="ARBA" id="ARBA00017272"/>
    </source>
</evidence>
<comment type="pathway">
    <text evidence="2">Cofactor biosynthesis; 7,8-dihydroneopterin triphosphate biosynthesis; 7,8-dihydroneopterin triphosphate from GTP: step 1/1.</text>
</comment>
<evidence type="ECO:0000313" key="10">
    <source>
        <dbReference type="EMBL" id="PXF41149.1"/>
    </source>
</evidence>
<evidence type="ECO:0000256" key="7">
    <source>
        <dbReference type="ARBA" id="ARBA00030854"/>
    </source>
</evidence>
<dbReference type="InterPro" id="IPR001474">
    <property type="entry name" value="GTP_CycHdrlase_I"/>
</dbReference>
<accession>A0A2V3IGF1</accession>
<keyword evidence="11" id="KW-1185">Reference proteome</keyword>
<dbReference type="InterPro" id="IPR020602">
    <property type="entry name" value="GTP_CycHdrlase_I_dom"/>
</dbReference>
<dbReference type="NCBIfam" id="TIGR00063">
    <property type="entry name" value="folE"/>
    <property type="match status" value="1"/>
</dbReference>
<evidence type="ECO:0000256" key="3">
    <source>
        <dbReference type="ARBA" id="ARBA00008085"/>
    </source>
</evidence>
<evidence type="ECO:0000256" key="2">
    <source>
        <dbReference type="ARBA" id="ARBA00005080"/>
    </source>
</evidence>
<comment type="caution">
    <text evidence="10">The sequence shown here is derived from an EMBL/GenBank/DDBJ whole genome shotgun (WGS) entry which is preliminary data.</text>
</comment>
<dbReference type="GO" id="GO:0005737">
    <property type="term" value="C:cytoplasm"/>
    <property type="evidence" value="ECO:0007669"/>
    <property type="project" value="TreeGrafter"/>
</dbReference>
<dbReference type="InterPro" id="IPR043134">
    <property type="entry name" value="GTP-CH-I_N"/>
</dbReference>
<dbReference type="InterPro" id="IPR018234">
    <property type="entry name" value="GTP_CycHdrlase_I_CS"/>
</dbReference>
<reference evidence="10 11" key="1">
    <citation type="journal article" date="2018" name="Mol. Biol. Evol.">
        <title>Analysis of the draft genome of the red seaweed Gracilariopsis chorda provides insights into genome size evolution in Rhodophyta.</title>
        <authorList>
            <person name="Lee J."/>
            <person name="Yang E.C."/>
            <person name="Graf L."/>
            <person name="Yang J.H."/>
            <person name="Qiu H."/>
            <person name="Zel Zion U."/>
            <person name="Chan C.X."/>
            <person name="Stephens T.G."/>
            <person name="Weber A.P.M."/>
            <person name="Boo G.H."/>
            <person name="Boo S.M."/>
            <person name="Kim K.M."/>
            <person name="Shin Y."/>
            <person name="Jung M."/>
            <person name="Lee S.J."/>
            <person name="Yim H.S."/>
            <person name="Lee J.H."/>
            <person name="Bhattacharya D."/>
            <person name="Yoon H.S."/>
        </authorList>
    </citation>
    <scope>NUCLEOTIDE SEQUENCE [LARGE SCALE GENOMIC DNA]</scope>
    <source>
        <strain evidence="10 11">SKKU-2015</strain>
        <tissue evidence="10">Whole body</tissue>
    </source>
</reference>
<dbReference type="Gene3D" id="3.30.1130.10">
    <property type="match status" value="1"/>
</dbReference>
<evidence type="ECO:0000256" key="8">
    <source>
        <dbReference type="SAM" id="MobiDB-lite"/>
    </source>
</evidence>
<dbReference type="GO" id="GO:0046654">
    <property type="term" value="P:tetrahydrofolate biosynthetic process"/>
    <property type="evidence" value="ECO:0007669"/>
    <property type="project" value="InterPro"/>
</dbReference>
<comment type="similarity">
    <text evidence="3">Belongs to the GTP cyclohydrolase I family.</text>
</comment>
<dbReference type="PANTHER" id="PTHR11109:SF7">
    <property type="entry name" value="GTP CYCLOHYDROLASE 1"/>
    <property type="match status" value="1"/>
</dbReference>
<comment type="catalytic activity">
    <reaction evidence="1">
        <text>GTP + H2O = 7,8-dihydroneopterin 3'-triphosphate + formate + H(+)</text>
        <dbReference type="Rhea" id="RHEA:17473"/>
        <dbReference type="ChEBI" id="CHEBI:15377"/>
        <dbReference type="ChEBI" id="CHEBI:15378"/>
        <dbReference type="ChEBI" id="CHEBI:15740"/>
        <dbReference type="ChEBI" id="CHEBI:37565"/>
        <dbReference type="ChEBI" id="CHEBI:58462"/>
        <dbReference type="EC" id="3.5.4.16"/>
    </reaction>
</comment>
<dbReference type="GO" id="GO:0003934">
    <property type="term" value="F:GTP cyclohydrolase I activity"/>
    <property type="evidence" value="ECO:0007669"/>
    <property type="project" value="UniProtKB-EC"/>
</dbReference>
<evidence type="ECO:0000256" key="1">
    <source>
        <dbReference type="ARBA" id="ARBA00001052"/>
    </source>
</evidence>
<dbReference type="STRING" id="448386.A0A2V3IGF1"/>
<dbReference type="PROSITE" id="PS00860">
    <property type="entry name" value="GTP_CYCLOHYDROL_1_2"/>
    <property type="match status" value="1"/>
</dbReference>
<dbReference type="NCBIfam" id="NF006825">
    <property type="entry name" value="PRK09347.1-2"/>
    <property type="match status" value="1"/>
</dbReference>
<dbReference type="EMBL" id="NBIV01000233">
    <property type="protein sequence ID" value="PXF41149.1"/>
    <property type="molecule type" value="Genomic_DNA"/>
</dbReference>
<protein>
    <recommendedName>
        <fullName evidence="5">GTP cyclohydrolase 1</fullName>
        <ecNumber evidence="4">3.5.4.16</ecNumber>
    </recommendedName>
    <alternativeName>
        <fullName evidence="7">GTP cyclohydrolase I</fullName>
    </alternativeName>
</protein>
<name>A0A2V3IGF1_9FLOR</name>
<dbReference type="OrthoDB" id="4966at2759"/>
<dbReference type="NCBIfam" id="NF006826">
    <property type="entry name" value="PRK09347.1-3"/>
    <property type="match status" value="1"/>
</dbReference>
<dbReference type="Pfam" id="PF01227">
    <property type="entry name" value="GTP_cyclohydroI"/>
    <property type="match status" value="1"/>
</dbReference>
<dbReference type="HAMAP" id="MF_00223">
    <property type="entry name" value="FolE"/>
    <property type="match status" value="1"/>
</dbReference>
<gene>
    <name evidence="10" type="ORF">BWQ96_09136</name>
</gene>
<dbReference type="EC" id="3.5.4.16" evidence="4"/>
<dbReference type="FunFam" id="3.30.1130.10:FF:000001">
    <property type="entry name" value="GTP cyclohydrolase 1"/>
    <property type="match status" value="1"/>
</dbReference>
<sequence length="245" mass="26807">MERTPSAPAVANGHASPSPSPSPRKRRRSERDDKNDADSPDALLAVQPGQKAPVDTSSAERAVHSLLLALGEDPSRPGLDSTPRRVALMFSELLSGYRVDATALLNGAIFNEAATDAVHIRGIRFSSLCEHHMLTFSGRVHVAYIPDGRVIGLSKVPRIVRMFAQRLQLQERLTRQIAHFLNAVLRPRGVAVIVEGRHLCASIRGVRSTDSTMLTSVMLGDFRTDAALREQLWSLFRTPSGADLF</sequence>
<dbReference type="InterPro" id="IPR043133">
    <property type="entry name" value="GTP-CH-I_C/QueF"/>
</dbReference>
<evidence type="ECO:0000256" key="6">
    <source>
        <dbReference type="ARBA" id="ARBA00022801"/>
    </source>
</evidence>
<dbReference type="Gene3D" id="1.10.286.10">
    <property type="match status" value="1"/>
</dbReference>
<dbReference type="PANTHER" id="PTHR11109">
    <property type="entry name" value="GTP CYCLOHYDROLASE I"/>
    <property type="match status" value="1"/>
</dbReference>
<dbReference type="SUPFAM" id="SSF55620">
    <property type="entry name" value="Tetrahydrobiopterin biosynthesis enzymes-like"/>
    <property type="match status" value="1"/>
</dbReference>
<keyword evidence="6 10" id="KW-0378">Hydrolase</keyword>